<keyword evidence="1" id="KW-0129">CBS domain</keyword>
<dbReference type="InterPro" id="IPR000644">
    <property type="entry name" value="CBS_dom"/>
</dbReference>
<dbReference type="SMART" id="SM00116">
    <property type="entry name" value="CBS"/>
    <property type="match status" value="2"/>
</dbReference>
<feature type="domain" description="CBS" evidence="2">
    <location>
        <begin position="7"/>
        <end position="62"/>
    </location>
</feature>
<dbReference type="Gene3D" id="3.10.580.10">
    <property type="entry name" value="CBS-domain"/>
    <property type="match status" value="2"/>
</dbReference>
<dbReference type="EMBL" id="JAUYVU010000010">
    <property type="protein sequence ID" value="MDP2542285.1"/>
    <property type="molecule type" value="Genomic_DNA"/>
</dbReference>
<evidence type="ECO:0000256" key="1">
    <source>
        <dbReference type="PROSITE-ProRule" id="PRU00703"/>
    </source>
</evidence>
<protein>
    <submittedName>
        <fullName evidence="4">Acetoin utilization protein acuB</fullName>
    </submittedName>
    <submittedName>
        <fullName evidence="3">CBS domain-containing protein</fullName>
    </submittedName>
</protein>
<reference evidence="4 5" key="1">
    <citation type="journal article" date="2016" name="Nat. Commun.">
        <title>Microbial interactions lead to rapid micro-scale successions on model marine particles.</title>
        <authorList>
            <person name="Datta M.S."/>
            <person name="Sliwerska E."/>
            <person name="Gore J."/>
            <person name="Polz M.F."/>
            <person name="Cordero O.X."/>
        </authorList>
    </citation>
    <scope>NUCLEOTIDE SEQUENCE [LARGE SCALE GENOMIC DNA]</scope>
    <source>
        <strain evidence="4 5">4G03</strain>
    </source>
</reference>
<accession>A0A2G1BTN3</accession>
<accession>A0A497ZJ37</accession>
<comment type="caution">
    <text evidence="4">The sequence shown here is derived from an EMBL/GenBank/DDBJ whole genome shotgun (WGS) entry which is preliminary data.</text>
</comment>
<sequence length="219" mass="25181">MKINDFILKEIKALSLNSTVKSAQKLCNDLPITHIPVVENNRLVGCLPESDIQTIENKNRTLREYSYLLDHFYTNENATLLDLIALFADNDSNLIPVLDKNLHYVGYYELSDILDAFANSPFLHNESDTLIIDKNKTDYSMSQVAQIVEASNGKLLGAYISSENINSIEVTLKIVSEEINEIIQTFRRYGYNVITQHKDDFYLEELKDRAAYLRKYLDM</sequence>
<proteinExistence type="predicted"/>
<dbReference type="PROSITE" id="PS51371">
    <property type="entry name" value="CBS"/>
    <property type="match status" value="2"/>
</dbReference>
<dbReference type="AlphaFoldDB" id="A0A2G1BTN3"/>
<dbReference type="SUPFAM" id="SSF54631">
    <property type="entry name" value="CBS-domain pair"/>
    <property type="match status" value="1"/>
</dbReference>
<evidence type="ECO:0000313" key="6">
    <source>
        <dbReference type="Proteomes" id="UP001242342"/>
    </source>
</evidence>
<reference evidence="3 6" key="3">
    <citation type="submission" date="2023-07" db="EMBL/GenBank/DDBJ databases">
        <title>Genome content predicts the carbon catabolic preferences of heterotrophic bacteria.</title>
        <authorList>
            <person name="Gralka M."/>
        </authorList>
    </citation>
    <scope>NUCLEOTIDE SEQUENCE [LARGE SCALE GENOMIC DNA]</scope>
    <source>
        <strain evidence="3 6">4G03</strain>
    </source>
</reference>
<evidence type="ECO:0000313" key="4">
    <source>
        <dbReference type="EMBL" id="PHN96955.1"/>
    </source>
</evidence>
<keyword evidence="6" id="KW-1185">Reference proteome</keyword>
<reference evidence="4" key="2">
    <citation type="submission" date="2017-10" db="EMBL/GenBank/DDBJ databases">
        <authorList>
            <person name="Enke T.N."/>
            <person name="Cordero O.X."/>
        </authorList>
    </citation>
    <scope>NUCLEOTIDE SEQUENCE</scope>
    <source>
        <strain evidence="4">4G03</strain>
    </source>
</reference>
<dbReference type="Pfam" id="PF00571">
    <property type="entry name" value="CBS"/>
    <property type="match status" value="2"/>
</dbReference>
<gene>
    <name evidence="4" type="ORF">CSC81_11095</name>
    <name evidence="3" type="ORF">Q8W23_12445</name>
</gene>
<dbReference type="RefSeq" id="WP_099215819.1">
    <property type="nucleotide sequence ID" value="NZ_JAUYVU010000010.1"/>
</dbReference>
<dbReference type="InterPro" id="IPR046342">
    <property type="entry name" value="CBS_dom_sf"/>
</dbReference>
<dbReference type="EMBL" id="PDUU01000009">
    <property type="protein sequence ID" value="PHN96955.1"/>
    <property type="molecule type" value="Genomic_DNA"/>
</dbReference>
<dbReference type="Proteomes" id="UP001242342">
    <property type="component" value="Unassembled WGS sequence"/>
</dbReference>
<name>A0A2G1BTN3_9FLAO</name>
<evidence type="ECO:0000313" key="5">
    <source>
        <dbReference type="Proteomes" id="UP000222163"/>
    </source>
</evidence>
<evidence type="ECO:0000259" key="2">
    <source>
        <dbReference type="PROSITE" id="PS51371"/>
    </source>
</evidence>
<dbReference type="Proteomes" id="UP000222163">
    <property type="component" value="Unassembled WGS sequence"/>
</dbReference>
<evidence type="ECO:0000313" key="3">
    <source>
        <dbReference type="EMBL" id="MDP2542285.1"/>
    </source>
</evidence>
<feature type="domain" description="CBS" evidence="2">
    <location>
        <begin position="65"/>
        <end position="127"/>
    </location>
</feature>
<organism evidence="4 5">
    <name type="scientific">Tenacibaculum discolor</name>
    <dbReference type="NCBI Taxonomy" id="361581"/>
    <lineage>
        <taxon>Bacteria</taxon>
        <taxon>Pseudomonadati</taxon>
        <taxon>Bacteroidota</taxon>
        <taxon>Flavobacteriia</taxon>
        <taxon>Flavobacteriales</taxon>
        <taxon>Flavobacteriaceae</taxon>
        <taxon>Tenacibaculum</taxon>
    </lineage>
</organism>